<organism evidence="1">
    <name type="scientific">uncultured Adhaeribacter sp</name>
    <dbReference type="NCBI Taxonomy" id="448109"/>
    <lineage>
        <taxon>Bacteria</taxon>
        <taxon>Pseudomonadati</taxon>
        <taxon>Bacteroidota</taxon>
        <taxon>Cytophagia</taxon>
        <taxon>Cytophagales</taxon>
        <taxon>Hymenobacteraceae</taxon>
        <taxon>Adhaeribacter</taxon>
        <taxon>environmental samples</taxon>
    </lineage>
</organism>
<accession>A0A6J4IVH7</accession>
<dbReference type="EMBL" id="CADCTJ010000713">
    <property type="protein sequence ID" value="CAA9260662.1"/>
    <property type="molecule type" value="Genomic_DNA"/>
</dbReference>
<evidence type="ECO:0000313" key="1">
    <source>
        <dbReference type="EMBL" id="CAA9260662.1"/>
    </source>
</evidence>
<reference evidence="1" key="1">
    <citation type="submission" date="2020-02" db="EMBL/GenBank/DDBJ databases">
        <authorList>
            <person name="Meier V. D."/>
        </authorList>
    </citation>
    <scope>NUCLEOTIDE SEQUENCE</scope>
    <source>
        <strain evidence="1">AVDCRST_MAG95</strain>
    </source>
</reference>
<sequence>MGYKNIPAFWQQGLAEAEPIDFKYTTMSLNEVYEVGYKHAIENIRRNGGKVGEREVSIRVQQPQAVPFEESFAGHHPVEKRSIGQTLKDEYTFNFEGIGFVLRGEVKSEPANSNPDYVAKAELYLDGKLLETINFPANFTTRRHDLFWKYQLPKGKHTARIKLLNPSEKAAFRLNDLIVYADRPQTAAK</sequence>
<gene>
    <name evidence="1" type="ORF">AVDCRST_MAG95-2296</name>
</gene>
<proteinExistence type="predicted"/>
<dbReference type="Gene3D" id="2.60.120.260">
    <property type="entry name" value="Galactose-binding domain-like"/>
    <property type="match status" value="1"/>
</dbReference>
<name>A0A6J4IVH7_9BACT</name>
<protein>
    <submittedName>
        <fullName evidence="1">Uncharacterized protein</fullName>
    </submittedName>
</protein>
<dbReference type="AlphaFoldDB" id="A0A6J4IVH7"/>